<dbReference type="EMBL" id="CM055764">
    <property type="protein sequence ID" value="KAJ7984819.1"/>
    <property type="molecule type" value="Genomic_DNA"/>
</dbReference>
<evidence type="ECO:0000313" key="2">
    <source>
        <dbReference type="Proteomes" id="UP001157502"/>
    </source>
</evidence>
<gene>
    <name evidence="1" type="ORF">DPEC_G00358720</name>
</gene>
<accession>A0ACC2F0I9</accession>
<keyword evidence="2" id="KW-1185">Reference proteome</keyword>
<reference evidence="1" key="1">
    <citation type="submission" date="2021-05" db="EMBL/GenBank/DDBJ databases">
        <authorList>
            <person name="Pan Q."/>
            <person name="Jouanno E."/>
            <person name="Zahm M."/>
            <person name="Klopp C."/>
            <person name="Cabau C."/>
            <person name="Louis A."/>
            <person name="Berthelot C."/>
            <person name="Parey E."/>
            <person name="Roest Crollius H."/>
            <person name="Montfort J."/>
            <person name="Robinson-Rechavi M."/>
            <person name="Bouchez O."/>
            <person name="Lampietro C."/>
            <person name="Lopez Roques C."/>
            <person name="Donnadieu C."/>
            <person name="Postlethwait J."/>
            <person name="Bobe J."/>
            <person name="Dillon D."/>
            <person name="Chandos A."/>
            <person name="von Hippel F."/>
            <person name="Guiguen Y."/>
        </authorList>
    </citation>
    <scope>NUCLEOTIDE SEQUENCE</scope>
    <source>
        <strain evidence="1">YG-Jan2019</strain>
    </source>
</reference>
<name>A0ACC2F0I9_DALPE</name>
<sequence length="111" mass="12421">MKKHIGPGHDNDVPGPLLARHATLTNAQTHLDLQPHRTWEQFFRTASNLHGGAGCDQYAGKQLANETERARSLTTAVNAETTRHGNRQILGTDNVKYGRQTERVTMYTNEK</sequence>
<organism evidence="1 2">
    <name type="scientific">Dallia pectoralis</name>
    <name type="common">Alaska blackfish</name>
    <dbReference type="NCBI Taxonomy" id="75939"/>
    <lineage>
        <taxon>Eukaryota</taxon>
        <taxon>Metazoa</taxon>
        <taxon>Chordata</taxon>
        <taxon>Craniata</taxon>
        <taxon>Vertebrata</taxon>
        <taxon>Euteleostomi</taxon>
        <taxon>Actinopterygii</taxon>
        <taxon>Neopterygii</taxon>
        <taxon>Teleostei</taxon>
        <taxon>Protacanthopterygii</taxon>
        <taxon>Esociformes</taxon>
        <taxon>Umbridae</taxon>
        <taxon>Dallia</taxon>
    </lineage>
</organism>
<comment type="caution">
    <text evidence="1">The sequence shown here is derived from an EMBL/GenBank/DDBJ whole genome shotgun (WGS) entry which is preliminary data.</text>
</comment>
<dbReference type="Proteomes" id="UP001157502">
    <property type="component" value="Chromosome 37"/>
</dbReference>
<evidence type="ECO:0000313" key="1">
    <source>
        <dbReference type="EMBL" id="KAJ7984819.1"/>
    </source>
</evidence>
<proteinExistence type="predicted"/>
<protein>
    <submittedName>
        <fullName evidence="1">Uncharacterized protein</fullName>
    </submittedName>
</protein>